<dbReference type="PaxDb" id="4113-PGSC0003DMT400005503"/>
<keyword evidence="2" id="KW-1185">Reference proteome</keyword>
<dbReference type="Gramene" id="PGSC0003DMT400064396">
    <property type="protein sequence ID" value="PGSC0003DMT400064396"/>
    <property type="gene ID" value="PGSC0003DMG400025019"/>
</dbReference>
<reference evidence="2" key="1">
    <citation type="journal article" date="2011" name="Nature">
        <title>Genome sequence and analysis of the tuber crop potato.</title>
        <authorList>
            <consortium name="The Potato Genome Sequencing Consortium"/>
        </authorList>
    </citation>
    <scope>NUCLEOTIDE SEQUENCE [LARGE SCALE GENOMIC DNA]</scope>
    <source>
        <strain evidence="2">cv. DM1-3 516 R44</strain>
    </source>
</reference>
<organism evidence="1 2">
    <name type="scientific">Solanum tuberosum</name>
    <name type="common">Potato</name>
    <dbReference type="NCBI Taxonomy" id="4113"/>
    <lineage>
        <taxon>Eukaryota</taxon>
        <taxon>Viridiplantae</taxon>
        <taxon>Streptophyta</taxon>
        <taxon>Embryophyta</taxon>
        <taxon>Tracheophyta</taxon>
        <taxon>Spermatophyta</taxon>
        <taxon>Magnoliopsida</taxon>
        <taxon>eudicotyledons</taxon>
        <taxon>Gunneridae</taxon>
        <taxon>Pentapetalae</taxon>
        <taxon>asterids</taxon>
        <taxon>lamiids</taxon>
        <taxon>Solanales</taxon>
        <taxon>Solanaceae</taxon>
        <taxon>Solanoideae</taxon>
        <taxon>Solaneae</taxon>
        <taxon>Solanum</taxon>
    </lineage>
</organism>
<dbReference type="InParanoid" id="M1CCA6"/>
<dbReference type="EnsemblPlants" id="PGSC0003DMT400064396">
    <property type="protein sequence ID" value="PGSC0003DMT400064396"/>
    <property type="gene ID" value="PGSC0003DMG400025019"/>
</dbReference>
<evidence type="ECO:0000313" key="1">
    <source>
        <dbReference type="EnsemblPlants" id="PGSC0003DMT400064396"/>
    </source>
</evidence>
<proteinExistence type="predicted"/>
<sequence length="57" mass="6376">MTPNKNNKVEGAFAKGLAVHSFKKRGKWLLHLDKQTNISQVTQTGSNIQNRLITSLI</sequence>
<name>M1CCA6_SOLTU</name>
<dbReference type="Proteomes" id="UP000011115">
    <property type="component" value="Unassembled WGS sequence"/>
</dbReference>
<protein>
    <submittedName>
        <fullName evidence="1">Uncharacterized protein</fullName>
    </submittedName>
</protein>
<dbReference type="AlphaFoldDB" id="M1CCA6"/>
<accession>M1CCA6</accession>
<dbReference type="EnsemblPlants" id="PGSC0003DMT400005503">
    <property type="protein sequence ID" value="PGSC0003DMT400005503"/>
    <property type="gene ID" value="PGSC0003DMG400002150"/>
</dbReference>
<reference evidence="1" key="2">
    <citation type="submission" date="2015-06" db="UniProtKB">
        <authorList>
            <consortium name="EnsemblPlants"/>
        </authorList>
    </citation>
    <scope>IDENTIFICATION</scope>
    <source>
        <strain evidence="1">DM1-3 516 R44</strain>
    </source>
</reference>
<dbReference type="Gramene" id="PGSC0003DMT400005503">
    <property type="protein sequence ID" value="PGSC0003DMT400005503"/>
    <property type="gene ID" value="PGSC0003DMG400002150"/>
</dbReference>
<evidence type="ECO:0000313" key="2">
    <source>
        <dbReference type="Proteomes" id="UP000011115"/>
    </source>
</evidence>
<dbReference type="HOGENOM" id="CLU_3000178_0_0_1"/>